<dbReference type="Proteomes" id="UP000539175">
    <property type="component" value="Unassembled WGS sequence"/>
</dbReference>
<dbReference type="SUPFAM" id="SSF52540">
    <property type="entry name" value="P-loop containing nucleoside triphosphate hydrolases"/>
    <property type="match status" value="1"/>
</dbReference>
<dbReference type="InterPro" id="IPR058852">
    <property type="entry name" value="HTH_77"/>
</dbReference>
<dbReference type="InterPro" id="IPR003593">
    <property type="entry name" value="AAA+_ATPase"/>
</dbReference>
<evidence type="ECO:0000313" key="5">
    <source>
        <dbReference type="Proteomes" id="UP000539175"/>
    </source>
</evidence>
<dbReference type="SMART" id="SM00382">
    <property type="entry name" value="AAA"/>
    <property type="match status" value="1"/>
</dbReference>
<dbReference type="GO" id="GO:0000160">
    <property type="term" value="P:phosphorelay signal transduction system"/>
    <property type="evidence" value="ECO:0007669"/>
    <property type="project" value="InterPro"/>
</dbReference>
<accession>A0A7X0AXQ5</accession>
<dbReference type="PANTHER" id="PTHR47691:SF3">
    <property type="entry name" value="HTH-TYPE TRANSCRIPTIONAL REGULATOR RV0890C-RELATED"/>
    <property type="match status" value="1"/>
</dbReference>
<keyword evidence="5" id="KW-1185">Reference proteome</keyword>
<dbReference type="SMART" id="SM00862">
    <property type="entry name" value="Trans_reg_C"/>
    <property type="match status" value="1"/>
</dbReference>
<dbReference type="InterPro" id="IPR016032">
    <property type="entry name" value="Sig_transdc_resp-reg_C-effctor"/>
</dbReference>
<keyword evidence="1 2" id="KW-0238">DNA-binding</keyword>
<dbReference type="GO" id="GO:0006355">
    <property type="term" value="P:regulation of DNA-templated transcription"/>
    <property type="evidence" value="ECO:0007669"/>
    <property type="project" value="InterPro"/>
</dbReference>
<sequence length="940" mass="101335">MPHRQIFSFGDCELHLPGRVLLRGGAPVRLGDRALDILVALVLRAGQLVGRDELLAEVWPNTTVDDGALRVHMSGLRRALGDGQAGARYIVNHVGRGYRLVAPVSWRAVGDAAKPAAGLTPALPVSLDRVIGRAEVVEQLAARVAVRRLVTVVGPGGIGKTTVALALSRRLAADGDMGASFVDFSPVTDAQRLPAALAAGLGLAPSPTDDSLDEVFQALRDGRQLLVLDNCEHVVEAAAALVEQLLKGCPDLTILATSREPLRAEGEWVHRLASLSVPPVTVTDPDAIRRHSAVAMFLDRAAAGDGLETGVDALMAVAAICRRLDGIPLAIELAAARIGRLEARALMTALNERFTILGRGRRTAPPRQETLRATLDWSFDLLRPEEQTVLIRLSVFRSSFDIRAAMAIAASEEIDELAVMDAVSELVAKSMITMETVNGESRYALLAVTRQYAHDRLADQPGHQAVHRAHALYCRRLFADLEPAWSGKAPIDYLERQSRHVDDIRAALDWALGSEGDPAISLSLIIAIAPLWFHLSLQGEILDLAQRAVEAAAGQEWGETAQHGELLVAYGHAVWHARGPTPAMAQAFEQAEALGRRLQERPLEMRALWGRWAQKLEAGDYADSLALADRFADPARRMGDMTSVQSADHMRALSLHFLGDQPQAQALVEGILRRDQAFLGGGRVNHARVDSRLTLMTSLARIHWLRGDLARAAEAARYCAAESQRLEHDLTACFGLALGAIPVALWLGDHDWAAHLNGVLRQRTAGGALRHWDAWAQGYACVLGQETALSSATTGKQVDMLATLGWQPALHLAASRGGAWCQPELMRHLALARAAEGAVAEADALLQRAAQLADRQGALSWSLRIAISQARLWHDRQRTDAALAQLRDVRGRFGAGDRAGDLKIADDLLETLRGAVPQLAPHLGGRAGGPVANLTVLRTG</sequence>
<dbReference type="Gene3D" id="3.40.50.300">
    <property type="entry name" value="P-loop containing nucleotide triphosphate hydrolases"/>
    <property type="match status" value="1"/>
</dbReference>
<name>A0A7X0AXQ5_9PROT</name>
<dbReference type="CDD" id="cd00383">
    <property type="entry name" value="trans_reg_C"/>
    <property type="match status" value="1"/>
</dbReference>
<organism evidence="4 5">
    <name type="scientific">Nitrospirillum iridis</name>
    <dbReference type="NCBI Taxonomy" id="765888"/>
    <lineage>
        <taxon>Bacteria</taxon>
        <taxon>Pseudomonadati</taxon>
        <taxon>Pseudomonadota</taxon>
        <taxon>Alphaproteobacteria</taxon>
        <taxon>Rhodospirillales</taxon>
        <taxon>Azospirillaceae</taxon>
        <taxon>Nitrospirillum</taxon>
    </lineage>
</organism>
<dbReference type="Pfam" id="PF13401">
    <property type="entry name" value="AAA_22"/>
    <property type="match status" value="1"/>
</dbReference>
<dbReference type="Pfam" id="PF00486">
    <property type="entry name" value="Trans_reg_C"/>
    <property type="match status" value="1"/>
</dbReference>
<dbReference type="InterPro" id="IPR001867">
    <property type="entry name" value="OmpR/PhoB-type_DNA-bd"/>
</dbReference>
<dbReference type="CDD" id="cd01983">
    <property type="entry name" value="SIMIBI"/>
    <property type="match status" value="1"/>
</dbReference>
<dbReference type="InterPro" id="IPR027417">
    <property type="entry name" value="P-loop_NTPase"/>
</dbReference>
<dbReference type="PROSITE" id="PS51755">
    <property type="entry name" value="OMPR_PHOB"/>
    <property type="match status" value="1"/>
</dbReference>
<dbReference type="Pfam" id="PF25872">
    <property type="entry name" value="HTH_77"/>
    <property type="match status" value="1"/>
</dbReference>
<dbReference type="PANTHER" id="PTHR47691">
    <property type="entry name" value="REGULATOR-RELATED"/>
    <property type="match status" value="1"/>
</dbReference>
<dbReference type="GO" id="GO:0016887">
    <property type="term" value="F:ATP hydrolysis activity"/>
    <property type="evidence" value="ECO:0007669"/>
    <property type="project" value="InterPro"/>
</dbReference>
<proteinExistence type="predicted"/>
<dbReference type="InterPro" id="IPR036388">
    <property type="entry name" value="WH-like_DNA-bd_sf"/>
</dbReference>
<dbReference type="GO" id="GO:0003677">
    <property type="term" value="F:DNA binding"/>
    <property type="evidence" value="ECO:0007669"/>
    <property type="project" value="UniProtKB-UniRule"/>
</dbReference>
<evidence type="ECO:0000259" key="3">
    <source>
        <dbReference type="PROSITE" id="PS51755"/>
    </source>
</evidence>
<evidence type="ECO:0000256" key="1">
    <source>
        <dbReference type="ARBA" id="ARBA00023125"/>
    </source>
</evidence>
<dbReference type="RefSeq" id="WP_184801032.1">
    <property type="nucleotide sequence ID" value="NZ_JACIIZ010000006.1"/>
</dbReference>
<dbReference type="EMBL" id="JACIIZ010000006">
    <property type="protein sequence ID" value="MBB6252063.1"/>
    <property type="molecule type" value="Genomic_DNA"/>
</dbReference>
<evidence type="ECO:0000256" key="2">
    <source>
        <dbReference type="PROSITE-ProRule" id="PRU01091"/>
    </source>
</evidence>
<comment type="caution">
    <text evidence="4">The sequence shown here is derived from an EMBL/GenBank/DDBJ whole genome shotgun (WGS) entry which is preliminary data.</text>
</comment>
<feature type="DNA-binding region" description="OmpR/PhoB-type" evidence="2">
    <location>
        <begin position="4"/>
        <end position="102"/>
    </location>
</feature>
<dbReference type="Gene3D" id="1.10.10.10">
    <property type="entry name" value="Winged helix-like DNA-binding domain superfamily/Winged helix DNA-binding domain"/>
    <property type="match status" value="2"/>
</dbReference>
<protein>
    <submittedName>
        <fullName evidence="4">Putative ATPase/DNA-binding winged helix-turn-helix (WHTH) protein</fullName>
    </submittedName>
</protein>
<dbReference type="AlphaFoldDB" id="A0A7X0AXQ5"/>
<evidence type="ECO:0000313" key="4">
    <source>
        <dbReference type="EMBL" id="MBB6252063.1"/>
    </source>
</evidence>
<reference evidence="4 5" key="1">
    <citation type="submission" date="2020-08" db="EMBL/GenBank/DDBJ databases">
        <title>Genomic Encyclopedia of Type Strains, Phase IV (KMG-IV): sequencing the most valuable type-strain genomes for metagenomic binning, comparative biology and taxonomic classification.</title>
        <authorList>
            <person name="Goeker M."/>
        </authorList>
    </citation>
    <scope>NUCLEOTIDE SEQUENCE [LARGE SCALE GENOMIC DNA]</scope>
    <source>
        <strain evidence="4 5">DSM 22198</strain>
    </source>
</reference>
<dbReference type="PRINTS" id="PR00364">
    <property type="entry name" value="DISEASERSIST"/>
</dbReference>
<gene>
    <name evidence="4" type="ORF">FHS74_002623</name>
</gene>
<dbReference type="InterPro" id="IPR049945">
    <property type="entry name" value="AAA_22"/>
</dbReference>
<dbReference type="SUPFAM" id="SSF46894">
    <property type="entry name" value="C-terminal effector domain of the bipartite response regulators"/>
    <property type="match status" value="1"/>
</dbReference>
<feature type="domain" description="OmpR/PhoB-type" evidence="3">
    <location>
        <begin position="4"/>
        <end position="102"/>
    </location>
</feature>